<dbReference type="Gene3D" id="1.10.246.90">
    <property type="entry name" value="Nop domain"/>
    <property type="match status" value="1"/>
</dbReference>
<dbReference type="GO" id="GO:0032040">
    <property type="term" value="C:small-subunit processome"/>
    <property type="evidence" value="ECO:0007669"/>
    <property type="project" value="InterPro"/>
</dbReference>
<dbReference type="Proteomes" id="UP001209878">
    <property type="component" value="Unassembled WGS sequence"/>
</dbReference>
<keyword evidence="4" id="KW-0690">Ribosome biogenesis</keyword>
<feature type="region of interest" description="Disordered" evidence="9">
    <location>
        <begin position="467"/>
        <end position="605"/>
    </location>
</feature>
<dbReference type="PANTHER" id="PTHR10894:SF1">
    <property type="entry name" value="NUCLEOLAR PROTEIN 58"/>
    <property type="match status" value="1"/>
</dbReference>
<evidence type="ECO:0000256" key="4">
    <source>
        <dbReference type="ARBA" id="ARBA00022517"/>
    </source>
</evidence>
<comment type="similarity">
    <text evidence="2">Belongs to the NOP5/NOP56 family.</text>
</comment>
<feature type="compositionally biased region" description="Basic and acidic residues" evidence="9">
    <location>
        <begin position="484"/>
        <end position="497"/>
    </location>
</feature>
<comment type="caution">
    <text evidence="11">The sequence shown here is derived from an EMBL/GenBank/DDBJ whole genome shotgun (WGS) entry which is preliminary data.</text>
</comment>
<dbReference type="FunFam" id="1.10.246.90:FF:000004">
    <property type="entry name" value="Nucleolar protein 58"/>
    <property type="match status" value="1"/>
</dbReference>
<evidence type="ECO:0000256" key="3">
    <source>
        <dbReference type="ARBA" id="ARBA00020379"/>
    </source>
</evidence>
<reference evidence="11" key="1">
    <citation type="journal article" date="2023" name="Mol. Biol. Evol.">
        <title>Third-Generation Sequencing Reveals the Adaptive Role of the Epigenome in Three Deep-Sea Polychaetes.</title>
        <authorList>
            <person name="Perez M."/>
            <person name="Aroh O."/>
            <person name="Sun Y."/>
            <person name="Lan Y."/>
            <person name="Juniper S.K."/>
            <person name="Young C.R."/>
            <person name="Angers B."/>
            <person name="Qian P.Y."/>
        </authorList>
    </citation>
    <scope>NUCLEOTIDE SEQUENCE</scope>
    <source>
        <strain evidence="11">R07B-5</strain>
    </source>
</reference>
<dbReference type="Gene3D" id="1.10.287.4070">
    <property type="match status" value="2"/>
</dbReference>
<accession>A0AAD9KRA7</accession>
<dbReference type="InterPro" id="IPR045056">
    <property type="entry name" value="Nop56/Nop58"/>
</dbReference>
<evidence type="ECO:0000256" key="6">
    <source>
        <dbReference type="ARBA" id="ARBA00060303"/>
    </source>
</evidence>
<dbReference type="Pfam" id="PF01798">
    <property type="entry name" value="Nop"/>
    <property type="match status" value="2"/>
</dbReference>
<sequence length="605" mass="67696">MLVLFETSAGYAIFKLLDEKKLKEAEDLYKDFESPEAASHLLKLKQFTKFKDTTEALAAVTASIEGKMGKTLKKMLKKLVVKDVQETLAVADAKLGNCIKEKLSLHCVSNSAVQELMRCIRSQMDSLLTGLPQSELSAMSLGLAHSLSRYKLKFSPDKVDTMIVQAISLLDDLDKELNNYIMRAREWYGWHFPELGKIITDNLAFAKVIKAMGECLSRYKLKFSPDKVDTMIVQAISLLDDLDKELNNYIMRAREWYGWHFPELGKIITDNLAFAKVIKAMGDRTTAAKLDLSAYLPEEVEQEVKEAAEISMGTEISDEDILNITYLCDQVIEISEYRAQLYDYLKNRMLAIAPNLTVLVGELVGARLIAHAGSLLNLAKHPSSTVQILGAEKALFRALKTKHDTPKYGLIYHASMVGQTNPKNKGKISRMLAAKASLAIRVDALGEDTGSEMGIEHRAKLEARLRQMEDGQNRRISGTGKAKAKWDKYENKSEVKTYDAGPDSTLPSVPKKRKFENDETTDTQTTSPAVKKAKKEKKTEAEEDGEMAETQTEKPKKKKKKDKHRESGAGDADTSMDRTMDNSVTETPDGASSEKKKKKKKKSME</sequence>
<evidence type="ECO:0000259" key="10">
    <source>
        <dbReference type="PROSITE" id="PS51358"/>
    </source>
</evidence>
<dbReference type="FunFam" id="1.10.287.4070:FF:000001">
    <property type="entry name" value="Probable Nucleolar protein 58"/>
    <property type="match status" value="1"/>
</dbReference>
<dbReference type="GO" id="GO:0030515">
    <property type="term" value="F:snoRNA binding"/>
    <property type="evidence" value="ECO:0007669"/>
    <property type="project" value="InterPro"/>
</dbReference>
<evidence type="ECO:0000256" key="1">
    <source>
        <dbReference type="ARBA" id="ARBA00004604"/>
    </source>
</evidence>
<dbReference type="AlphaFoldDB" id="A0AAD9KRA7"/>
<dbReference type="EMBL" id="JAODUO010000685">
    <property type="protein sequence ID" value="KAK2176082.1"/>
    <property type="molecule type" value="Genomic_DNA"/>
</dbReference>
<dbReference type="PROSITE" id="PS51358">
    <property type="entry name" value="NOP"/>
    <property type="match status" value="1"/>
</dbReference>
<evidence type="ECO:0000313" key="11">
    <source>
        <dbReference type="EMBL" id="KAK2176082.1"/>
    </source>
</evidence>
<dbReference type="Pfam" id="PF08156">
    <property type="entry name" value="NOP5NT"/>
    <property type="match status" value="1"/>
</dbReference>
<keyword evidence="5" id="KW-0539">Nucleus</keyword>
<feature type="domain" description="Nop" evidence="10">
    <location>
        <begin position="352"/>
        <end position="470"/>
    </location>
</feature>
<dbReference type="InterPro" id="IPR012976">
    <property type="entry name" value="NOSIC"/>
</dbReference>
<protein>
    <recommendedName>
        <fullName evidence="3">Nucleolar protein 58</fullName>
    </recommendedName>
    <alternativeName>
        <fullName evidence="8">Nucleolar protein 5</fullName>
    </alternativeName>
</protein>
<dbReference type="GO" id="GO:0031428">
    <property type="term" value="C:box C/D methylation guide snoRNP complex"/>
    <property type="evidence" value="ECO:0007669"/>
    <property type="project" value="InterPro"/>
</dbReference>
<comment type="subcellular location">
    <subcellularLocation>
        <location evidence="1">Nucleus</location>
        <location evidence="1">Nucleolus</location>
    </subcellularLocation>
</comment>
<dbReference type="GO" id="GO:0042254">
    <property type="term" value="P:ribosome biogenesis"/>
    <property type="evidence" value="ECO:0007669"/>
    <property type="project" value="UniProtKB-KW"/>
</dbReference>
<comment type="subunit">
    <text evidence="7">Core component of box C/D small nucleolar ribonucleoprotein (snoRNP) particles; the core proteins SNU13, NOP56, NOP58 and FBL or FBLL1 assemble stepwise onto the snoRNA. Interacts with NOLC1/Nopp140. Interacts with NOPCHAP1, NUFIP1, RUVBL1 and RUVBL2; NOPCHAP1 bridges the association of NOP58 with RUVBL1:RUVBL2 and NUFIP1. Interacts with PIH1D1. Part of the small subunit (SSU) processome, composed of more than 70 proteins and the RNA chaperone small nucleolar RNA (snoRNA) U3.</text>
</comment>
<organism evidence="11 12">
    <name type="scientific">Ridgeia piscesae</name>
    <name type="common">Tubeworm</name>
    <dbReference type="NCBI Taxonomy" id="27915"/>
    <lineage>
        <taxon>Eukaryota</taxon>
        <taxon>Metazoa</taxon>
        <taxon>Spiralia</taxon>
        <taxon>Lophotrochozoa</taxon>
        <taxon>Annelida</taxon>
        <taxon>Polychaeta</taxon>
        <taxon>Sedentaria</taxon>
        <taxon>Canalipalpata</taxon>
        <taxon>Sabellida</taxon>
        <taxon>Siboglinidae</taxon>
        <taxon>Ridgeia</taxon>
    </lineage>
</organism>
<evidence type="ECO:0000256" key="9">
    <source>
        <dbReference type="SAM" id="MobiDB-lite"/>
    </source>
</evidence>
<dbReference type="InterPro" id="IPR036070">
    <property type="entry name" value="Nop_dom_sf"/>
</dbReference>
<dbReference type="SMART" id="SM00931">
    <property type="entry name" value="NOSIC"/>
    <property type="match status" value="2"/>
</dbReference>
<evidence type="ECO:0000256" key="8">
    <source>
        <dbReference type="ARBA" id="ARBA00082313"/>
    </source>
</evidence>
<dbReference type="SUPFAM" id="SSF89124">
    <property type="entry name" value="Nop domain"/>
    <property type="match status" value="2"/>
</dbReference>
<feature type="compositionally biased region" description="Basic residues" evidence="9">
    <location>
        <begin position="595"/>
        <end position="605"/>
    </location>
</feature>
<evidence type="ECO:0000313" key="12">
    <source>
        <dbReference type="Proteomes" id="UP001209878"/>
    </source>
</evidence>
<keyword evidence="12" id="KW-1185">Reference proteome</keyword>
<proteinExistence type="inferred from homology"/>
<evidence type="ECO:0000256" key="2">
    <source>
        <dbReference type="ARBA" id="ARBA00009211"/>
    </source>
</evidence>
<dbReference type="InterPro" id="IPR012974">
    <property type="entry name" value="NOP58/56_N"/>
</dbReference>
<dbReference type="PANTHER" id="PTHR10894">
    <property type="entry name" value="NUCLEOLAR PROTEIN 5 NUCLEOLAR PROTEIN NOP5 NOP58"/>
    <property type="match status" value="1"/>
</dbReference>
<gene>
    <name evidence="11" type="ORF">NP493_686g01045</name>
</gene>
<evidence type="ECO:0000256" key="5">
    <source>
        <dbReference type="ARBA" id="ARBA00023242"/>
    </source>
</evidence>
<dbReference type="InterPro" id="IPR042239">
    <property type="entry name" value="Nop_C"/>
</dbReference>
<comment type="function">
    <text evidence="6">Required for the biogenesis of box C/D snoRNAs such as U3, U8 and U14 snoRNAs. Part of the small subunit (SSU) processome, first precursor of the small eukaryotic ribosomal subunit. During the assembly of the SSU processome in the nucleolus, many ribosome biogenesis factors, an RNA chaperone and ribosomal proteins associate with the nascent pre-rRNA and work in concert to generate RNA folding, modifications, rearrangements and cleavage as well as targeted degradation of pre-ribosomal RNA by the RNA exosome. Core component of box C/D small nucleolar ribonucleoprotein (snoRNP) complexes that function in methylation of multiple sites on ribosomal RNAs (rRNAs) and messenger RNAs (mRNAs).</text>
</comment>
<dbReference type="InterPro" id="IPR002687">
    <property type="entry name" value="Nop_dom"/>
</dbReference>
<name>A0AAD9KRA7_RIDPI</name>
<evidence type="ECO:0000256" key="7">
    <source>
        <dbReference type="ARBA" id="ARBA00063404"/>
    </source>
</evidence>